<dbReference type="SUPFAM" id="SSF53335">
    <property type="entry name" value="S-adenosyl-L-methionine-dependent methyltransferases"/>
    <property type="match status" value="1"/>
</dbReference>
<keyword evidence="4 5" id="KW-0949">S-adenosyl-L-methionine</keyword>
<proteinExistence type="inferred from homology"/>
<name>A0ABM1FBU7_PRICU</name>
<feature type="domain" description="Bin3-type SAM" evidence="7">
    <location>
        <begin position="39"/>
        <end position="247"/>
    </location>
</feature>
<evidence type="ECO:0000256" key="4">
    <source>
        <dbReference type="ARBA" id="ARBA00022691"/>
    </source>
</evidence>
<dbReference type="PANTHER" id="PTHR12315">
    <property type="entry name" value="BICOID-INTERACTING PROTEIN RELATED"/>
    <property type="match status" value="1"/>
</dbReference>
<dbReference type="RefSeq" id="XP_014681918.1">
    <property type="nucleotide sequence ID" value="XM_014826432.1"/>
</dbReference>
<dbReference type="PROSITE" id="PS51515">
    <property type="entry name" value="BIN3_SAM"/>
    <property type="match status" value="1"/>
</dbReference>
<evidence type="ECO:0000256" key="5">
    <source>
        <dbReference type="PROSITE-ProRule" id="PRU00848"/>
    </source>
</evidence>
<evidence type="ECO:0000256" key="1">
    <source>
        <dbReference type="ARBA" id="ARBA00008361"/>
    </source>
</evidence>
<dbReference type="Pfam" id="PF06859">
    <property type="entry name" value="Bin3"/>
    <property type="match status" value="1"/>
</dbReference>
<dbReference type="GeneID" id="106821563"/>
<dbReference type="InterPro" id="IPR024160">
    <property type="entry name" value="BIN3_SAM-bd_dom"/>
</dbReference>
<evidence type="ECO:0000313" key="9">
    <source>
        <dbReference type="RefSeq" id="XP_014681918.1"/>
    </source>
</evidence>
<keyword evidence="2 6" id="KW-0489">Methyltransferase</keyword>
<keyword evidence="8" id="KW-1185">Reference proteome</keyword>
<protein>
    <recommendedName>
        <fullName evidence="6">RNA methyltransferase</fullName>
        <ecNumber evidence="6">2.1.1.-</ecNumber>
    </recommendedName>
</protein>
<dbReference type="Proteomes" id="UP000695022">
    <property type="component" value="Unplaced"/>
</dbReference>
<evidence type="ECO:0000256" key="6">
    <source>
        <dbReference type="RuleBase" id="RU367087"/>
    </source>
</evidence>
<dbReference type="InterPro" id="IPR029063">
    <property type="entry name" value="SAM-dependent_MTases_sf"/>
</dbReference>
<keyword evidence="3 6" id="KW-0808">Transferase</keyword>
<evidence type="ECO:0000256" key="2">
    <source>
        <dbReference type="ARBA" id="ARBA00022603"/>
    </source>
</evidence>
<sequence length="247" mass="28961">MDESVEEKSFEPGSARFGNFINYYSFNPPNCRLDQIPPTLLHDCFPDISKDTGLVALDIGCNSGSLTVAMYEHLTANHQVPLDQFHILACDLDPVLIERAQETTKYPHNIQYVTLDIMKHALAEEVMESFIKKYSKSKLDITFCFSITMWIHLQNGDDGLKRFLKEVALRTQYLLIEPQPWKCYKSAMRRVRKLDCDDFVHFKNLKLRNQVEEEINNFLKYQCSMEVMAQFGSTRWKRKLTLYRNKR</sequence>
<dbReference type="InterPro" id="IPR010675">
    <property type="entry name" value="Bin3_C"/>
</dbReference>
<gene>
    <name evidence="9" type="primary">LOC106821563</name>
</gene>
<dbReference type="EC" id="2.1.1.-" evidence="6"/>
<organism evidence="8 9">
    <name type="scientific">Priapulus caudatus</name>
    <name type="common">Priapulid worm</name>
    <dbReference type="NCBI Taxonomy" id="37621"/>
    <lineage>
        <taxon>Eukaryota</taxon>
        <taxon>Metazoa</taxon>
        <taxon>Ecdysozoa</taxon>
        <taxon>Scalidophora</taxon>
        <taxon>Priapulida</taxon>
        <taxon>Priapulimorpha</taxon>
        <taxon>Priapulimorphida</taxon>
        <taxon>Priapulidae</taxon>
        <taxon>Priapulus</taxon>
    </lineage>
</organism>
<dbReference type="Gene3D" id="3.40.50.150">
    <property type="entry name" value="Vaccinia Virus protein VP39"/>
    <property type="match status" value="1"/>
</dbReference>
<evidence type="ECO:0000259" key="7">
    <source>
        <dbReference type="PROSITE" id="PS51515"/>
    </source>
</evidence>
<dbReference type="InterPro" id="IPR039772">
    <property type="entry name" value="Bin3-like"/>
</dbReference>
<evidence type="ECO:0000313" key="8">
    <source>
        <dbReference type="Proteomes" id="UP000695022"/>
    </source>
</evidence>
<accession>A0ABM1FBU7</accession>
<dbReference type="PANTHER" id="PTHR12315:SF1">
    <property type="entry name" value="RNA 5'-MONOPHOSPHATE METHYLTRANSFERASE"/>
    <property type="match status" value="1"/>
</dbReference>
<reference evidence="9" key="1">
    <citation type="submission" date="2025-08" db="UniProtKB">
        <authorList>
            <consortium name="RefSeq"/>
        </authorList>
    </citation>
    <scope>IDENTIFICATION</scope>
</reference>
<comment type="similarity">
    <text evidence="1 6">Belongs to the methyltransferase superfamily.</text>
</comment>
<dbReference type="CDD" id="cd02440">
    <property type="entry name" value="AdoMet_MTases"/>
    <property type="match status" value="1"/>
</dbReference>
<evidence type="ECO:0000256" key="3">
    <source>
        <dbReference type="ARBA" id="ARBA00022679"/>
    </source>
</evidence>